<evidence type="ECO:0000313" key="12">
    <source>
        <dbReference type="EMBL" id="CAB3373616.1"/>
    </source>
</evidence>
<keyword evidence="6" id="KW-0805">Transcription regulation</keyword>
<feature type="domain" description="C2H2-type" evidence="11">
    <location>
        <begin position="455"/>
        <end position="483"/>
    </location>
</feature>
<dbReference type="AlphaFoldDB" id="A0A8S1CST4"/>
<dbReference type="Pfam" id="PF13912">
    <property type="entry name" value="zf-C2H2_6"/>
    <property type="match status" value="1"/>
</dbReference>
<dbReference type="Gene3D" id="3.30.160.60">
    <property type="entry name" value="Classic Zinc Finger"/>
    <property type="match status" value="10"/>
</dbReference>
<dbReference type="GO" id="GO:0008270">
    <property type="term" value="F:zinc ion binding"/>
    <property type="evidence" value="ECO:0007669"/>
    <property type="project" value="UniProtKB-KW"/>
</dbReference>
<feature type="domain" description="C2H2-type" evidence="11">
    <location>
        <begin position="723"/>
        <end position="752"/>
    </location>
</feature>
<keyword evidence="3" id="KW-0677">Repeat</keyword>
<keyword evidence="2" id="KW-0479">Metal-binding</keyword>
<feature type="region of interest" description="Disordered" evidence="10">
    <location>
        <begin position="820"/>
        <end position="841"/>
    </location>
</feature>
<dbReference type="SMART" id="SM00355">
    <property type="entry name" value="ZnF_C2H2"/>
    <property type="match status" value="14"/>
</dbReference>
<feature type="compositionally biased region" description="Polar residues" evidence="10">
    <location>
        <begin position="111"/>
        <end position="121"/>
    </location>
</feature>
<accession>A0A8S1CST4</accession>
<reference evidence="12 13" key="1">
    <citation type="submission" date="2020-04" db="EMBL/GenBank/DDBJ databases">
        <authorList>
            <person name="Alioto T."/>
            <person name="Alioto T."/>
            <person name="Gomez Garrido J."/>
        </authorList>
    </citation>
    <scope>NUCLEOTIDE SEQUENCE [LARGE SCALE GENOMIC DNA]</scope>
</reference>
<dbReference type="FunFam" id="3.30.160.60:FF:000130">
    <property type="entry name" value="Spalt-like transcription factor 4"/>
    <property type="match status" value="1"/>
</dbReference>
<keyword evidence="5" id="KW-0862">Zinc</keyword>
<evidence type="ECO:0000256" key="10">
    <source>
        <dbReference type="SAM" id="MobiDB-lite"/>
    </source>
</evidence>
<keyword evidence="13" id="KW-1185">Reference proteome</keyword>
<dbReference type="GO" id="GO:0005634">
    <property type="term" value="C:nucleus"/>
    <property type="evidence" value="ECO:0007669"/>
    <property type="project" value="UniProtKB-SubCell"/>
</dbReference>
<evidence type="ECO:0000256" key="9">
    <source>
        <dbReference type="PROSITE-ProRule" id="PRU00042"/>
    </source>
</evidence>
<dbReference type="InterPro" id="IPR036236">
    <property type="entry name" value="Znf_C2H2_sf"/>
</dbReference>
<feature type="region of interest" description="Disordered" evidence="10">
    <location>
        <begin position="310"/>
        <end position="329"/>
    </location>
</feature>
<feature type="compositionally biased region" description="Basic and acidic residues" evidence="10">
    <location>
        <begin position="125"/>
        <end position="138"/>
    </location>
</feature>
<dbReference type="OrthoDB" id="10249535at2759"/>
<dbReference type="Proteomes" id="UP000494165">
    <property type="component" value="Unassembled WGS sequence"/>
</dbReference>
<feature type="compositionally biased region" description="Polar residues" evidence="10">
    <location>
        <begin position="185"/>
        <end position="194"/>
    </location>
</feature>
<feature type="domain" description="C2H2-type" evidence="11">
    <location>
        <begin position="537"/>
        <end position="564"/>
    </location>
</feature>
<comment type="caution">
    <text evidence="12">The sequence shown here is derived from an EMBL/GenBank/DDBJ whole genome shotgun (WGS) entry which is preliminary data.</text>
</comment>
<name>A0A8S1CST4_9INSE</name>
<evidence type="ECO:0000259" key="11">
    <source>
        <dbReference type="PROSITE" id="PS50157"/>
    </source>
</evidence>
<dbReference type="FunFam" id="3.30.160.60:FF:000446">
    <property type="entry name" value="Zinc finger protein"/>
    <property type="match status" value="1"/>
</dbReference>
<dbReference type="SUPFAM" id="SSF57667">
    <property type="entry name" value="beta-beta-alpha zinc fingers"/>
    <property type="match status" value="6"/>
</dbReference>
<keyword evidence="4 9" id="KW-0863">Zinc-finger</keyword>
<keyword evidence="7" id="KW-0804">Transcription</keyword>
<dbReference type="GO" id="GO:0000977">
    <property type="term" value="F:RNA polymerase II transcription regulatory region sequence-specific DNA binding"/>
    <property type="evidence" value="ECO:0007669"/>
    <property type="project" value="TreeGrafter"/>
</dbReference>
<dbReference type="PROSITE" id="PS00028">
    <property type="entry name" value="ZINC_FINGER_C2H2_1"/>
    <property type="match status" value="9"/>
</dbReference>
<feature type="domain" description="C2H2-type" evidence="11">
    <location>
        <begin position="753"/>
        <end position="780"/>
    </location>
</feature>
<feature type="domain" description="C2H2-type" evidence="11">
    <location>
        <begin position="509"/>
        <end position="536"/>
    </location>
</feature>
<dbReference type="GO" id="GO:0000981">
    <property type="term" value="F:DNA-binding transcription factor activity, RNA polymerase II-specific"/>
    <property type="evidence" value="ECO:0007669"/>
    <property type="project" value="TreeGrafter"/>
</dbReference>
<protein>
    <recommendedName>
        <fullName evidence="11">C2H2-type domain-containing protein</fullName>
    </recommendedName>
</protein>
<feature type="domain" description="C2H2-type" evidence="11">
    <location>
        <begin position="693"/>
        <end position="720"/>
    </location>
</feature>
<dbReference type="PROSITE" id="PS50157">
    <property type="entry name" value="ZINC_FINGER_C2H2_2"/>
    <property type="match status" value="11"/>
</dbReference>
<evidence type="ECO:0000313" key="13">
    <source>
        <dbReference type="Proteomes" id="UP000494165"/>
    </source>
</evidence>
<dbReference type="PANTHER" id="PTHR24379">
    <property type="entry name" value="KRAB AND ZINC FINGER DOMAIN-CONTAINING"/>
    <property type="match status" value="1"/>
</dbReference>
<dbReference type="EMBL" id="CADEPI010000087">
    <property type="protein sequence ID" value="CAB3373616.1"/>
    <property type="molecule type" value="Genomic_DNA"/>
</dbReference>
<evidence type="ECO:0000256" key="3">
    <source>
        <dbReference type="ARBA" id="ARBA00022737"/>
    </source>
</evidence>
<evidence type="ECO:0000256" key="7">
    <source>
        <dbReference type="ARBA" id="ARBA00023163"/>
    </source>
</evidence>
<dbReference type="Pfam" id="PF00096">
    <property type="entry name" value="zf-C2H2"/>
    <property type="match status" value="6"/>
</dbReference>
<dbReference type="InterPro" id="IPR013087">
    <property type="entry name" value="Znf_C2H2_type"/>
</dbReference>
<feature type="region of interest" description="Disordered" evidence="10">
    <location>
        <begin position="85"/>
        <end position="194"/>
    </location>
</feature>
<comment type="subcellular location">
    <subcellularLocation>
        <location evidence="1">Nucleus</location>
    </subcellularLocation>
</comment>
<evidence type="ECO:0000256" key="2">
    <source>
        <dbReference type="ARBA" id="ARBA00022723"/>
    </source>
</evidence>
<evidence type="ECO:0000256" key="6">
    <source>
        <dbReference type="ARBA" id="ARBA00023015"/>
    </source>
</evidence>
<evidence type="ECO:0000256" key="5">
    <source>
        <dbReference type="ARBA" id="ARBA00022833"/>
    </source>
</evidence>
<feature type="domain" description="C2H2-type" evidence="11">
    <location>
        <begin position="666"/>
        <end position="692"/>
    </location>
</feature>
<feature type="compositionally biased region" description="Acidic residues" evidence="10">
    <location>
        <begin position="147"/>
        <end position="168"/>
    </location>
</feature>
<feature type="domain" description="C2H2-type" evidence="11">
    <location>
        <begin position="565"/>
        <end position="593"/>
    </location>
</feature>
<feature type="domain" description="C2H2-type" evidence="11">
    <location>
        <begin position="781"/>
        <end position="808"/>
    </location>
</feature>
<sequence length="841" mass="95167">MDDPVCPVCTLSVRKGISLEEHLNTHPKDQVIQALIRRCLTSAPTAAPLQFVSPGSYNPFSLIVHPSGFLHYNTVSAPFVPPGPVFNAPSPRPNPTQTPPPAQTPTGSTSNINLAPSSRSSVVVEKAKEEPLKEKIEETQSPSNKNEEDDDDDVDASYESNEEEDNEGLQEKSPVPDPAKEENAGASSSPLMTHCVTRNNGTIVDSVYIEVKDELMQQCRDALEEHAGTALDSLIMKQGDAEMHCSEVLDANSDRSDSLQESLTVKVQNDAEYEFVLGISNDAHEVSDHYSIGPNSPKDNASIRDIQTDETMPPQGELSEQESIGGDSASLWGPAAEDVFSAPQVFSALTIQRRSGTPHILTEWQPLAAASRHSEAASSSTSTTTNSIHSDHKMVFCGTIVDRGIPMVSGGEQWRQVDQDLKPAENQEPVEPSKVLMTVMGEETLLVEQSVRRQQICSVCNQTFNSYRELQNHRRKEHRKTKYKCPICIVPCEFSERKDYLEHTKSHSLECPLCGKTFKNLPSLSLHMKREMNIRPHKCEICEKSFITKQKLMEHSNKHSGLTPYECKLCGKGFRRYSNLIQHRDWLHLRKRKPPIDLLCGMCEQIFHSKKRLEWHVEEAHFPQPHVCAHCPQRFTHASCLTRHVRQLHDRKYQPVTKEGIKKGCKECTECGGVYSRTSLVVHMRTHSGVRPFKCNICFKAFTTRWNLNQHMWTHESPAQLPLKCDVQQCRKAFYRKEDLEAHRRSHTKHKAYTCNVCGMKFLRKSNCMRHYREHVKDKEHTCEICSKTFHRSYYLAEHLRTHSGEKPFACHICGKNSTTKSNHNKHLKTHLGKEPVTPEN</sequence>
<feature type="compositionally biased region" description="Pro residues" evidence="10">
    <location>
        <begin position="85"/>
        <end position="103"/>
    </location>
</feature>
<evidence type="ECO:0000256" key="1">
    <source>
        <dbReference type="ARBA" id="ARBA00004123"/>
    </source>
</evidence>
<organism evidence="12 13">
    <name type="scientific">Cloeon dipterum</name>
    <dbReference type="NCBI Taxonomy" id="197152"/>
    <lineage>
        <taxon>Eukaryota</taxon>
        <taxon>Metazoa</taxon>
        <taxon>Ecdysozoa</taxon>
        <taxon>Arthropoda</taxon>
        <taxon>Hexapoda</taxon>
        <taxon>Insecta</taxon>
        <taxon>Pterygota</taxon>
        <taxon>Palaeoptera</taxon>
        <taxon>Ephemeroptera</taxon>
        <taxon>Pisciforma</taxon>
        <taxon>Baetidae</taxon>
        <taxon>Cloeon</taxon>
    </lineage>
</organism>
<feature type="domain" description="C2H2-type" evidence="11">
    <location>
        <begin position="809"/>
        <end position="836"/>
    </location>
</feature>
<keyword evidence="8" id="KW-0539">Nucleus</keyword>
<feature type="domain" description="C2H2-type" evidence="11">
    <location>
        <begin position="626"/>
        <end position="654"/>
    </location>
</feature>
<evidence type="ECO:0000256" key="8">
    <source>
        <dbReference type="ARBA" id="ARBA00023242"/>
    </source>
</evidence>
<gene>
    <name evidence="12" type="ORF">CLODIP_2_CD15067</name>
</gene>
<evidence type="ECO:0000256" key="4">
    <source>
        <dbReference type="ARBA" id="ARBA00022771"/>
    </source>
</evidence>
<dbReference type="FunFam" id="3.30.160.60:FF:002343">
    <property type="entry name" value="Zinc finger protein 33A"/>
    <property type="match status" value="1"/>
</dbReference>
<proteinExistence type="predicted"/>
<dbReference type="PANTHER" id="PTHR24379:SF127">
    <property type="entry name" value="BLOODY FINGERS-RELATED"/>
    <property type="match status" value="1"/>
</dbReference>